<evidence type="ECO:0000259" key="3">
    <source>
        <dbReference type="Pfam" id="PF18896"/>
    </source>
</evidence>
<name>A0A1V2I4R8_9ACTN</name>
<feature type="chain" id="PRO_5039103985" evidence="1">
    <location>
        <begin position="32"/>
        <end position="253"/>
    </location>
</feature>
<dbReference type="Gene3D" id="1.10.101.10">
    <property type="entry name" value="PGBD-like superfamily/PGBD"/>
    <property type="match status" value="1"/>
</dbReference>
<evidence type="ECO:0000259" key="2">
    <source>
        <dbReference type="Pfam" id="PF01471"/>
    </source>
</evidence>
<dbReference type="InterPro" id="IPR043992">
    <property type="entry name" value="SLT_3"/>
</dbReference>
<dbReference type="Gene3D" id="1.10.530.10">
    <property type="match status" value="1"/>
</dbReference>
<comment type="caution">
    <text evidence="4">The sequence shown here is derived from an EMBL/GenBank/DDBJ whole genome shotgun (WGS) entry which is preliminary data.</text>
</comment>
<protein>
    <submittedName>
        <fullName evidence="4">Peptidoglycan-binding protein</fullName>
    </submittedName>
</protein>
<evidence type="ECO:0000313" key="5">
    <source>
        <dbReference type="Proteomes" id="UP000188929"/>
    </source>
</evidence>
<dbReference type="InterPro" id="IPR036366">
    <property type="entry name" value="PGBDSf"/>
</dbReference>
<dbReference type="Pfam" id="PF18896">
    <property type="entry name" value="SLT_3"/>
    <property type="match status" value="1"/>
</dbReference>
<evidence type="ECO:0000256" key="1">
    <source>
        <dbReference type="SAM" id="SignalP"/>
    </source>
</evidence>
<dbReference type="InterPro" id="IPR023346">
    <property type="entry name" value="Lysozyme-like_dom_sf"/>
</dbReference>
<dbReference type="EMBL" id="MOMC01000057">
    <property type="protein sequence ID" value="ONH25750.1"/>
    <property type="molecule type" value="Genomic_DNA"/>
</dbReference>
<evidence type="ECO:0000313" key="4">
    <source>
        <dbReference type="EMBL" id="ONH25750.1"/>
    </source>
</evidence>
<keyword evidence="5" id="KW-1185">Reference proteome</keyword>
<sequence length="253" mass="25877">MLKGRHRRNNVVRRRGSAVVAAGVMSATAGAAILAGATSASAASTIPDSQIAAYAHSAGLDNCRVGLATWVAIALAESSGNTYAHATVGEDSRGLWQINMRAHAGWVGSRDLYDPATNAWAAAQVCKGSGPSAWTTYTTGAYRSYLARGNAAANAVGSATVYAAPVALAKAPAAPAAPAIPANAWYLSQAANHATYLDATHQLQQKLASLGYTIGVDGYFGPQTNGVVRAYQASHGLLVDGIVGPQTHKALFG</sequence>
<accession>A0A1V2I4R8</accession>
<dbReference type="Pfam" id="PF01471">
    <property type="entry name" value="PG_binding_1"/>
    <property type="match status" value="1"/>
</dbReference>
<reference evidence="5" key="1">
    <citation type="submission" date="2016-10" db="EMBL/GenBank/DDBJ databases">
        <title>Frankia sp. NRRL B-16386 Genome sequencing.</title>
        <authorList>
            <person name="Ghodhbane-Gtari F."/>
            <person name="Swanson E."/>
            <person name="Gueddou A."/>
            <person name="Hezbri K."/>
            <person name="Ktari K."/>
            <person name="Nouioui I."/>
            <person name="Morris K."/>
            <person name="Simpson S."/>
            <person name="Abebe-Akele F."/>
            <person name="Thomas K."/>
            <person name="Gtari M."/>
            <person name="Tisa L.S."/>
        </authorList>
    </citation>
    <scope>NUCLEOTIDE SEQUENCE [LARGE SCALE GENOMIC DNA]</scope>
    <source>
        <strain evidence="5">NRRL B-16386</strain>
    </source>
</reference>
<dbReference type="InterPro" id="IPR002477">
    <property type="entry name" value="Peptidoglycan-bd-like"/>
</dbReference>
<feature type="signal peptide" evidence="1">
    <location>
        <begin position="1"/>
        <end position="31"/>
    </location>
</feature>
<keyword evidence="1" id="KW-0732">Signal</keyword>
<dbReference type="AlphaFoldDB" id="A0A1V2I4R8"/>
<organism evidence="4 5">
    <name type="scientific">Pseudofrankia asymbiotica</name>
    <dbReference type="NCBI Taxonomy" id="1834516"/>
    <lineage>
        <taxon>Bacteria</taxon>
        <taxon>Bacillati</taxon>
        <taxon>Actinomycetota</taxon>
        <taxon>Actinomycetes</taxon>
        <taxon>Frankiales</taxon>
        <taxon>Frankiaceae</taxon>
        <taxon>Pseudofrankia</taxon>
    </lineage>
</organism>
<feature type="domain" description="Peptidoglycan binding-like" evidence="2">
    <location>
        <begin position="200"/>
        <end position="251"/>
    </location>
</feature>
<proteinExistence type="predicted"/>
<dbReference type="SUPFAM" id="SSF47090">
    <property type="entry name" value="PGBD-like"/>
    <property type="match status" value="1"/>
</dbReference>
<dbReference type="OrthoDB" id="140937at2"/>
<feature type="domain" description="Transglycosylase SLT" evidence="3">
    <location>
        <begin position="54"/>
        <end position="136"/>
    </location>
</feature>
<dbReference type="InterPro" id="IPR036365">
    <property type="entry name" value="PGBD-like_sf"/>
</dbReference>
<dbReference type="STRING" id="1834516.BL253_26565"/>
<dbReference type="Proteomes" id="UP000188929">
    <property type="component" value="Unassembled WGS sequence"/>
</dbReference>
<dbReference type="RefSeq" id="WP_076820113.1">
    <property type="nucleotide sequence ID" value="NZ_MOMC01000057.1"/>
</dbReference>
<dbReference type="SUPFAM" id="SSF53955">
    <property type="entry name" value="Lysozyme-like"/>
    <property type="match status" value="1"/>
</dbReference>
<gene>
    <name evidence="4" type="ORF">BL253_26565</name>
</gene>